<sequence length="2714" mass="283167">MCFRLRSSRAVGWAGGSVEVRFRLRLFTDVRTRARLRGATVTTAVIAALGVIVPLAQADSGGYHYTGKVWAADPVQQQPVVQGHPVTYAKPVKTRTPRGARALSTHQAKAPSWPAAASGSVTLPQQGSTVVQAGSSPVSLAAAPTAMSTKTPPASAPHSVRVSVASHKQSQAAGVDGVLVGLTRGDGKKAAGKVIVKVDYSSIAQAYGGGWASRLHLVAMPGCALTTPQLAACQSRKPLATTNDTTAQTLSAAVDLTASAATATGSAVAAVSDTGGSQGNYTATSLSASGAWSQSASGAFTYNYPIAVPASLGGSAPSVGLSYNSQSVDGETSARNAQSSSIGDGWSYEPGFIERSYKTCDNNGIKDSYDECWAGYNATLSLGAHSGELVRDSSGIFHLQTDDGTKIERLTGADNDLWQGEYYKVTTTDGTAYYFGVDHTPGTTSDASTNSAWSLPVYHPKSSDPCYDAAKGDKSQCSDPIGYRFNLDFVVDPHGNVQRYDYKTETNYYNMGLGQVAASGDGGTMTSYVRAGYLTQISYGYQLADARAGHDPAARVLFTSAQRCTTSDTVCTAGNLSDSTATNWPDVPYDIHCEAGDKTSGDGDDVCHIGSPTFWSTYRLKTITTQVNTVDGFKSVDQYDLKQIFSDAGGVIDPVTGKTEHPEDAGQLQSVMWLQSIQHTGLDTTGGGTPPVSLDPVTFTGIEADNRVDGLTPAAPPLFHPRISSVHTETGESIAATYADPQCSRVNHTMPASADSNTKACFPVYWNPPGSVDPISDWFNKSLVTQVSDSDLTAAGSPAKVTNYQYGNAAWHRDDSDLTDDKYRTWNQFHGFSTITVLGGASPDPVTKTVTTYLQGMDGDYKANGSRRSVTLGSVTDSEWLTGTPQETDTYNTTAPGSPVIAKNITDALSTVETAHRARTAWTSEDPAPADLSTLPDLSARRLDTTTSRSLSLLADTTWRTAKTVTRYDAFGRVTQADDQGDVADPKQENCTTTSYAPAPASNPMMLTYPSETISVSGPCGTTPSATTTLVDKRIFYDGDGSIATPGTYGKLGQSWPSDGASPQVHSLGYMTAVQSIKSYSGSGSPTFVMLGALSYDKYGRVTKSLDGAGATTTTGYTPATGILPTTIAVTNPLGWGSSTAVDPGRGAVTESIDANGRVTDSAYDALGRRTAAWLPGRSKSAHIDSPDKKFTYSVHGTGDNPAPSSVTTQTLREDQTYGTSVSIYDGMLQLRQTQTDAFAGSGGRLISSDFYDTHGWQSAGYATYSDPDHAPGTTLWAELETTIPSESRTVYDGLGRPVQSQMWAKGSQLWHSSTAYPGADEVDSTPPAGGQTTSAVTNGLGQTIATTVKDTTPARKLTAGTVIASGSSYASNSVRLTMQADGNLVLSGIAKATQLWASGTGGNPGASATIRTDGSLVVTDTTGTVLWNSNSGTTGTTGAYLQIRDDASLQVFSATGVSKWTSGTAGKAAAADDTTKYTYTPAGQTASVSDAVGNTWTYQYDIQGELLSQHDPDAGDSSYVYDAYGHLVQTTDPRGQTLSYTYDVLNRQTAEYAEQDKAVHDPATKLASWTFDTLVDGTSVKGLPSSETRYVGGTQGSRYVSRIDGYNTAYQPTSVSTVIPSAEGALAKTYTSSATYSPNVGLLDMTTYGADGGLPGETIGYDHNLEGLLVGSGSDLTPYLDIAIHTPLGQIEQSTYGLYGKQLRTNQTYDAATQRPVTNTVSLQTAATAPIDTSTYGYDASGNLNAVSDVQSNGTSTTGTDTQCYAYDGQGRLAEAWSDTAGITTPAIAGTGQLAHCNTTVPSASTVGGPAPYWQSYTYDLLGDRTQKTQHDPAGNALKNTTQTVSFPSATASAALPNQASTVTTSNPTTGTATSTLNYQDASRLPATNAGNLISRSTKTDGPFVSSVKTTAGGALCLADSGAHTDDGTPQILWGCGASGQTYTVGTDGTVTVLGKCLDTAVAQPVAGTGVVINTCAAGKATQQWKTTANNTLVNVASGLCLADPAANQAPGTKQILWTCGAGGQTYTTPATGTSLAAGQTQTFTYDAEGRTASVVTGDGTSPKQTSYLYDASGHLLIERDPGKTVLYLFGGTEQLTLDTTTHTVSGQRYYSNPDGTQILRTSSGTLTYLPTNAQGTAQLSVDATTLAITRRAFDPYGAPRGTTPSPWADNHGYLGKPTDPVSGLDLLGARDYDPTIGRFLTVDPLFEAGDPSQMGGYAYAGDDPVNGADPAGLMCFGCGSSGGFAETATLVGSGGGGSGGSGNGTAHHAVQAGWGVSWGKALDYAAGGLVAGLGITAVGVCTGSEVGALLDAACYEAGATAGAAICGYITHGDCGPGAAEDPTGNSEHEDTPRGRAEEEAPSTTHLSAQDPNSTFTSGERARSDFASGSGEGTLSASKLYDNDVPSKAHPWTPDEAEPGKPAEAASPSSSKSGTAKKPVADDAATSEKCSFSPGTPVLLDHGKTKPIGDVTVGDKVESGDPNTGKHAGPHTVTATWVNYDTDLIDVTVKGADGKTATLHTTANHPFWDDTTHTWTPAADLHPGDTLNTATNHHAAVLTLHLTPGAANRYNLTVDQLHTYYVVAGGTPVLVHNSNGCGVTRGPDGRFQSDPNRVAPNAIYDRVTLRSSTKQAVQDAAPRDADGNFIDPNTGQSIPAEGPFHYGHKPGFEYWRNRDMVQAQGWTREQFIEFENDPSHYQIEDPYNNMSHQYEQP</sequence>
<dbReference type="SUPFAM" id="SSF50370">
    <property type="entry name" value="Ricin B-like lectins"/>
    <property type="match status" value="1"/>
</dbReference>
<dbReference type="SUPFAM" id="SSF51294">
    <property type="entry name" value="Hedgehog/intein (Hint) domain"/>
    <property type="match status" value="1"/>
</dbReference>
<dbReference type="Pfam" id="PF05593">
    <property type="entry name" value="RHS_repeat"/>
    <property type="match status" value="2"/>
</dbReference>
<dbReference type="SMART" id="SM00458">
    <property type="entry name" value="RICIN"/>
    <property type="match status" value="1"/>
</dbReference>
<evidence type="ECO:0000256" key="2">
    <source>
        <dbReference type="SAM" id="MobiDB-lite"/>
    </source>
</evidence>
<dbReference type="Pfam" id="PF14410">
    <property type="entry name" value="GH-E"/>
    <property type="match status" value="1"/>
</dbReference>
<keyword evidence="6" id="KW-1185">Reference proteome</keyword>
<dbReference type="Pfam" id="PF00652">
    <property type="entry name" value="Ricin_B_lectin"/>
    <property type="match status" value="1"/>
</dbReference>
<dbReference type="InterPro" id="IPR001480">
    <property type="entry name" value="Bulb-type_lectin_dom"/>
</dbReference>
<dbReference type="Proteomes" id="UP000184111">
    <property type="component" value="Unassembled WGS sequence"/>
</dbReference>
<dbReference type="Gene3D" id="2.90.10.10">
    <property type="entry name" value="Bulb-type lectin domain"/>
    <property type="match status" value="1"/>
</dbReference>
<feature type="region of interest" description="Disordered" evidence="2">
    <location>
        <begin position="95"/>
        <end position="121"/>
    </location>
</feature>
<evidence type="ECO:0000256" key="3">
    <source>
        <dbReference type="SAM" id="Phobius"/>
    </source>
</evidence>
<dbReference type="NCBIfam" id="TIGR01643">
    <property type="entry name" value="YD_repeat_2x"/>
    <property type="match status" value="2"/>
</dbReference>
<dbReference type="PANTHER" id="PTHR32305">
    <property type="match status" value="1"/>
</dbReference>
<dbReference type="PROSITE" id="PS50231">
    <property type="entry name" value="RICIN_B_LECTIN"/>
    <property type="match status" value="1"/>
</dbReference>
<evidence type="ECO:0000313" key="6">
    <source>
        <dbReference type="Proteomes" id="UP000184111"/>
    </source>
</evidence>
<feature type="transmembrane region" description="Helical" evidence="3">
    <location>
        <begin position="36"/>
        <end position="56"/>
    </location>
</feature>
<proteinExistence type="predicted"/>
<dbReference type="SMART" id="SM00306">
    <property type="entry name" value="HintN"/>
    <property type="match status" value="1"/>
</dbReference>
<reference evidence="5 6" key="1">
    <citation type="submission" date="2016-11" db="EMBL/GenBank/DDBJ databases">
        <authorList>
            <person name="Jaros S."/>
            <person name="Januszkiewicz K."/>
            <person name="Wedrychowicz H."/>
        </authorList>
    </citation>
    <scope>NUCLEOTIDE SEQUENCE [LARGE SCALE GENOMIC DNA]</scope>
    <source>
        <strain evidence="5 6">CGMCC 4.2025</strain>
    </source>
</reference>
<keyword evidence="1" id="KW-0677">Repeat</keyword>
<dbReference type="InterPro" id="IPR031325">
    <property type="entry name" value="RHS_repeat"/>
</dbReference>
<gene>
    <name evidence="5" type="ORF">SAMN05216499_122110</name>
</gene>
<feature type="compositionally biased region" description="Low complexity" evidence="2">
    <location>
        <begin position="2421"/>
        <end position="2439"/>
    </location>
</feature>
<keyword evidence="3" id="KW-0472">Membrane</keyword>
<dbReference type="Gene3D" id="2.180.10.10">
    <property type="entry name" value="RHS repeat-associated core"/>
    <property type="match status" value="2"/>
</dbReference>
<dbReference type="InterPro" id="IPR000772">
    <property type="entry name" value="Ricin_B_lectin"/>
</dbReference>
<keyword evidence="3" id="KW-0812">Transmembrane</keyword>
<accession>A0A1M7PCI1</accession>
<dbReference type="InterPro" id="IPR056823">
    <property type="entry name" value="TEN-like_YD-shell"/>
</dbReference>
<dbReference type="Pfam" id="PF25023">
    <property type="entry name" value="TEN_YD-shell"/>
    <property type="match status" value="1"/>
</dbReference>
<feature type="compositionally biased region" description="Basic and acidic residues" evidence="2">
    <location>
        <begin position="2348"/>
        <end position="2360"/>
    </location>
</feature>
<evidence type="ECO:0000259" key="4">
    <source>
        <dbReference type="PROSITE" id="PS50927"/>
    </source>
</evidence>
<dbReference type="SMART" id="SM00108">
    <property type="entry name" value="B_lectin"/>
    <property type="match status" value="1"/>
</dbReference>
<protein>
    <submittedName>
        <fullName evidence="5">Intein N-terminal splicing region/RHS repeat-associated core domain-containing protein</fullName>
    </submittedName>
</protein>
<dbReference type="InterPro" id="IPR036426">
    <property type="entry name" value="Bulb-type_lectin_dom_sf"/>
</dbReference>
<feature type="compositionally biased region" description="Low complexity" evidence="2">
    <location>
        <begin position="1862"/>
        <end position="1876"/>
    </location>
</feature>
<organism evidence="5 6">
    <name type="scientific">Actinacidiphila paucisporea</name>
    <dbReference type="NCBI Taxonomy" id="310782"/>
    <lineage>
        <taxon>Bacteria</taxon>
        <taxon>Bacillati</taxon>
        <taxon>Actinomycetota</taxon>
        <taxon>Actinomycetes</taxon>
        <taxon>Kitasatosporales</taxon>
        <taxon>Streptomycetaceae</taxon>
        <taxon>Actinacidiphila</taxon>
    </lineage>
</organism>
<feature type="region of interest" description="Disordered" evidence="2">
    <location>
        <begin position="979"/>
        <end position="1004"/>
    </location>
</feature>
<dbReference type="EMBL" id="FRBI01000022">
    <property type="protein sequence ID" value="SHN14565.1"/>
    <property type="molecule type" value="Genomic_DNA"/>
</dbReference>
<dbReference type="InterPro" id="IPR050708">
    <property type="entry name" value="T6SS_VgrG/RHS"/>
</dbReference>
<dbReference type="CDD" id="cd00081">
    <property type="entry name" value="Hint"/>
    <property type="match status" value="1"/>
</dbReference>
<dbReference type="InterPro" id="IPR035992">
    <property type="entry name" value="Ricin_B-like_lectins"/>
</dbReference>
<dbReference type="InterPro" id="IPR022385">
    <property type="entry name" value="Rhs_assc_core"/>
</dbReference>
<feature type="compositionally biased region" description="Polar residues" evidence="2">
    <location>
        <begin position="2363"/>
        <end position="2379"/>
    </location>
</feature>
<feature type="region of interest" description="Disordered" evidence="2">
    <location>
        <begin position="1857"/>
        <end position="1876"/>
    </location>
</feature>
<name>A0A1M7PCI1_9ACTN</name>
<dbReference type="NCBIfam" id="TIGR03696">
    <property type="entry name" value="Rhs_assc_core"/>
    <property type="match status" value="1"/>
</dbReference>
<dbReference type="InterPro" id="IPR036844">
    <property type="entry name" value="Hint_dom_sf"/>
</dbReference>
<dbReference type="InterPro" id="IPR026835">
    <property type="entry name" value="YqcG_C"/>
</dbReference>
<dbReference type="STRING" id="310782.SAMN05216499_122110"/>
<dbReference type="SUPFAM" id="SSF51110">
    <property type="entry name" value="alpha-D-mannose-specific plant lectins"/>
    <property type="match status" value="1"/>
</dbReference>
<dbReference type="InterPro" id="IPR003587">
    <property type="entry name" value="Hint_dom_N"/>
</dbReference>
<evidence type="ECO:0000313" key="5">
    <source>
        <dbReference type="EMBL" id="SHN14565.1"/>
    </source>
</evidence>
<feature type="region of interest" description="Disordered" evidence="2">
    <location>
        <begin position="2340"/>
        <end position="2491"/>
    </location>
</feature>
<dbReference type="PROSITE" id="PS50927">
    <property type="entry name" value="BULB_LECTIN"/>
    <property type="match status" value="1"/>
</dbReference>
<feature type="domain" description="Bulb-type lectin" evidence="4">
    <location>
        <begin position="1355"/>
        <end position="1465"/>
    </location>
</feature>
<dbReference type="PANTHER" id="PTHR32305:SF17">
    <property type="entry name" value="TRNA NUCLEASE WAPA"/>
    <property type="match status" value="1"/>
</dbReference>
<keyword evidence="3" id="KW-1133">Transmembrane helix</keyword>
<dbReference type="Gene3D" id="2.170.16.10">
    <property type="entry name" value="Hedgehog/Intein (Hint) domain"/>
    <property type="match status" value="1"/>
</dbReference>
<dbReference type="InterPro" id="IPR006530">
    <property type="entry name" value="YD"/>
</dbReference>
<evidence type="ECO:0000256" key="1">
    <source>
        <dbReference type="ARBA" id="ARBA00022737"/>
    </source>
</evidence>
<dbReference type="Pfam" id="PF07591">
    <property type="entry name" value="PT-HINT"/>
    <property type="match status" value="1"/>
</dbReference>